<gene>
    <name evidence="9" type="ORF">M3P21_09370</name>
</gene>
<evidence type="ECO:0000256" key="6">
    <source>
        <dbReference type="ARBA" id="ARBA00023136"/>
    </source>
</evidence>
<organism evidence="9 10">
    <name type="scientific">Ruegeria spongiae</name>
    <dbReference type="NCBI Taxonomy" id="2942209"/>
    <lineage>
        <taxon>Bacteria</taxon>
        <taxon>Pseudomonadati</taxon>
        <taxon>Pseudomonadota</taxon>
        <taxon>Alphaproteobacteria</taxon>
        <taxon>Rhodobacterales</taxon>
        <taxon>Roseobacteraceae</taxon>
        <taxon>Ruegeria</taxon>
    </lineage>
</organism>
<keyword evidence="4 7" id="KW-0812">Transmembrane</keyword>
<evidence type="ECO:0000259" key="8">
    <source>
        <dbReference type="Pfam" id="PF02470"/>
    </source>
</evidence>
<evidence type="ECO:0000256" key="2">
    <source>
        <dbReference type="ARBA" id="ARBA00022475"/>
    </source>
</evidence>
<evidence type="ECO:0000256" key="5">
    <source>
        <dbReference type="ARBA" id="ARBA00022989"/>
    </source>
</evidence>
<evidence type="ECO:0000256" key="1">
    <source>
        <dbReference type="ARBA" id="ARBA00004533"/>
    </source>
</evidence>
<accession>A0ABT0Q1I1</accession>
<dbReference type="InterPro" id="IPR003399">
    <property type="entry name" value="Mce/MlaD"/>
</dbReference>
<keyword evidence="2" id="KW-1003">Cell membrane</keyword>
<comment type="subcellular location">
    <subcellularLocation>
        <location evidence="1">Cell inner membrane</location>
    </subcellularLocation>
</comment>
<dbReference type="PANTHER" id="PTHR30462:SF0">
    <property type="entry name" value="INTERMEMBRANE TRANSPORT PROTEIN YEBT"/>
    <property type="match status" value="1"/>
</dbReference>
<dbReference type="RefSeq" id="WP_249709375.1">
    <property type="nucleotide sequence ID" value="NZ_JAMFMB010000009.1"/>
</dbReference>
<evidence type="ECO:0000313" key="10">
    <source>
        <dbReference type="Proteomes" id="UP001203880"/>
    </source>
</evidence>
<protein>
    <submittedName>
        <fullName evidence="9">MlaD family protein</fullName>
    </submittedName>
</protein>
<feature type="domain" description="Mce/MlaD" evidence="8">
    <location>
        <begin position="304"/>
        <end position="396"/>
    </location>
</feature>
<feature type="transmembrane region" description="Helical" evidence="7">
    <location>
        <begin position="18"/>
        <end position="41"/>
    </location>
</feature>
<comment type="caution">
    <text evidence="9">The sequence shown here is derived from an EMBL/GenBank/DDBJ whole genome shotgun (WGS) entry which is preliminary data.</text>
</comment>
<keyword evidence="10" id="KW-1185">Reference proteome</keyword>
<evidence type="ECO:0000313" key="9">
    <source>
        <dbReference type="EMBL" id="MCL6283736.1"/>
    </source>
</evidence>
<keyword evidence="3" id="KW-0997">Cell inner membrane</keyword>
<reference evidence="9" key="1">
    <citation type="submission" date="2022-05" db="EMBL/GenBank/DDBJ databases">
        <authorList>
            <person name="Park J.-S."/>
        </authorList>
    </citation>
    <scope>NUCLEOTIDE SEQUENCE</scope>
    <source>
        <strain evidence="9">2012CJ41-6</strain>
    </source>
</reference>
<proteinExistence type="predicted"/>
<dbReference type="PANTHER" id="PTHR30462">
    <property type="entry name" value="INTERMEMBRANE TRANSPORT PROTEIN PQIB-RELATED"/>
    <property type="match status" value="1"/>
</dbReference>
<name>A0ABT0Q1I1_9RHOB</name>
<keyword evidence="6 7" id="KW-0472">Membrane</keyword>
<evidence type="ECO:0000256" key="3">
    <source>
        <dbReference type="ARBA" id="ARBA00022519"/>
    </source>
</evidence>
<dbReference type="Pfam" id="PF02470">
    <property type="entry name" value="MlaD"/>
    <property type="match status" value="3"/>
</dbReference>
<evidence type="ECO:0000256" key="7">
    <source>
        <dbReference type="SAM" id="Phobius"/>
    </source>
</evidence>
<sequence>MSDANPSKLEVKSPRKGLIGGFSAVWLVPAVALLGSLGLALQSYLESDVPITIEFPEATGMEAGKTQLKFRDVVVGSVGAIEFSEDLSHVDVTVNVRRDMARYLDDDARFWLVHAEITSEGVSGLDTLLSGAYINAEWDPEPGKRKDHFIAEKKAPIIAPNAKGIEIKLTSTETGSVSVGAPLLYKGFKVGKVEDLSLSEDGSTITITTFVEEPYDKLINTGSRFWNASGIEVDLTDEGLKVGVESLSALLQGGIAFDTTISGGEPVTETTRFDLYPNLSAAKDSRFNDDLRATVTVASAFEGSVKGLREGANVDYRGLKVGEVKELSVYAPDDAQTPDDVLLLVSYTIQPNRLGITDVNNPEEVLEYLAQVIPNTGLRARLMPNSLLSGGLHVELFEDPALPEAQLERTGHPLPLVPTVATPPDTLNIAAEGVLNRVAQLPIEELMDRTIKLISDVDAIVADNQTKQIPANINSLLGNVDTIAGSEATQQLPEKLNEAISSVNAMLTEFEQKKGVDALVVSLENLKTITANVSTASADVPKLIADIDAVVAKVNALPIEDTVASTNSLLASADRFISNDSMQDVPPALTGALNEVRETLQELRAGGAAENLNRALASAGNAADEIAKAAASLPELAKRLNDLADTAEATIAAYGPNSPVNREVRAAVADIRQAVHSINALAQTIRRKPNSLLVGR</sequence>
<keyword evidence="5 7" id="KW-1133">Transmembrane helix</keyword>
<feature type="domain" description="Mce/MlaD" evidence="8">
    <location>
        <begin position="49"/>
        <end position="135"/>
    </location>
</feature>
<feature type="domain" description="Mce/MlaD" evidence="8">
    <location>
        <begin position="164"/>
        <end position="251"/>
    </location>
</feature>
<dbReference type="EMBL" id="JAMFMB010000009">
    <property type="protein sequence ID" value="MCL6283736.1"/>
    <property type="molecule type" value="Genomic_DNA"/>
</dbReference>
<evidence type="ECO:0000256" key="4">
    <source>
        <dbReference type="ARBA" id="ARBA00022692"/>
    </source>
</evidence>
<dbReference type="InterPro" id="IPR051800">
    <property type="entry name" value="PqiA-PqiB_transport"/>
</dbReference>
<dbReference type="Proteomes" id="UP001203880">
    <property type="component" value="Unassembled WGS sequence"/>
</dbReference>